<reference evidence="2" key="1">
    <citation type="submission" date="2023-12" db="EMBL/GenBank/DDBJ databases">
        <title>Genome assembly of Anisodus tanguticus.</title>
        <authorList>
            <person name="Wang Y.-J."/>
        </authorList>
    </citation>
    <scope>NUCLEOTIDE SEQUENCE</scope>
    <source>
        <strain evidence="2">KB-2021</strain>
        <tissue evidence="2">Leaf</tissue>
    </source>
</reference>
<dbReference type="SUPFAM" id="SSF57095">
    <property type="entry name" value="Scorpion toxin-like"/>
    <property type="match status" value="1"/>
</dbReference>
<dbReference type="Proteomes" id="UP001291623">
    <property type="component" value="Unassembled WGS sequence"/>
</dbReference>
<evidence type="ECO:0000313" key="3">
    <source>
        <dbReference type="Proteomes" id="UP001291623"/>
    </source>
</evidence>
<sequence length="143" mass="16347">MGPAEARSCESASQRFKGLCVRNSNCASICNTEGFPDGHCKGFRRHGTKEYGRDKDMQVTEPTLQRAMLLEGETEEYSGSKSLNLGVFLKQHRQQRPSNTLVNEFMNENRWNTEKLLDNVPQILQQHIEKIKITDTTKKDKCL</sequence>
<keyword evidence="3" id="KW-1185">Reference proteome</keyword>
<accession>A0AAE1T302</accession>
<dbReference type="EMBL" id="JAVYJV010000001">
    <property type="protein sequence ID" value="KAK4380598.1"/>
    <property type="molecule type" value="Genomic_DNA"/>
</dbReference>
<name>A0AAE1T302_9SOLA</name>
<organism evidence="2 3">
    <name type="scientific">Anisodus tanguticus</name>
    <dbReference type="NCBI Taxonomy" id="243964"/>
    <lineage>
        <taxon>Eukaryota</taxon>
        <taxon>Viridiplantae</taxon>
        <taxon>Streptophyta</taxon>
        <taxon>Embryophyta</taxon>
        <taxon>Tracheophyta</taxon>
        <taxon>Spermatophyta</taxon>
        <taxon>Magnoliopsida</taxon>
        <taxon>eudicotyledons</taxon>
        <taxon>Gunneridae</taxon>
        <taxon>Pentapetalae</taxon>
        <taxon>asterids</taxon>
        <taxon>lamiids</taxon>
        <taxon>Solanales</taxon>
        <taxon>Solanaceae</taxon>
        <taxon>Solanoideae</taxon>
        <taxon>Hyoscyameae</taxon>
        <taxon>Anisodus</taxon>
    </lineage>
</organism>
<dbReference type="AlphaFoldDB" id="A0AAE1T302"/>
<dbReference type="InterPro" id="IPR003614">
    <property type="entry name" value="Knottins"/>
</dbReference>
<evidence type="ECO:0000313" key="2">
    <source>
        <dbReference type="EMBL" id="KAK4380598.1"/>
    </source>
</evidence>
<dbReference type="InterPro" id="IPR008176">
    <property type="entry name" value="Defensin_plant"/>
</dbReference>
<comment type="caution">
    <text evidence="2">The sequence shown here is derived from an EMBL/GenBank/DDBJ whole genome shotgun (WGS) entry which is preliminary data.</text>
</comment>
<evidence type="ECO:0000259" key="1">
    <source>
        <dbReference type="Pfam" id="PF00304"/>
    </source>
</evidence>
<dbReference type="PRINTS" id="PR00288">
    <property type="entry name" value="PUROTHIONIN"/>
</dbReference>
<dbReference type="InterPro" id="IPR036574">
    <property type="entry name" value="Scorpion_toxin-like_sf"/>
</dbReference>
<dbReference type="Pfam" id="PF00304">
    <property type="entry name" value="Gamma-thionin"/>
    <property type="match status" value="1"/>
</dbReference>
<proteinExistence type="predicted"/>
<protein>
    <recommendedName>
        <fullName evidence="1">Knottins-like domain-containing protein</fullName>
    </recommendedName>
</protein>
<dbReference type="CDD" id="cd00107">
    <property type="entry name" value="Knot1"/>
    <property type="match status" value="1"/>
</dbReference>
<gene>
    <name evidence="2" type="ORF">RND71_002460</name>
</gene>
<dbReference type="PROSITE" id="PS00940">
    <property type="entry name" value="GAMMA_THIONIN"/>
    <property type="match status" value="1"/>
</dbReference>
<feature type="domain" description="Knottins-like" evidence="1">
    <location>
        <begin position="7"/>
        <end position="45"/>
    </location>
</feature>
<dbReference type="GO" id="GO:0006952">
    <property type="term" value="P:defense response"/>
    <property type="evidence" value="ECO:0007669"/>
    <property type="project" value="InterPro"/>
</dbReference>
<dbReference type="Gene3D" id="3.30.30.10">
    <property type="entry name" value="Knottin, scorpion toxin-like"/>
    <property type="match status" value="1"/>
</dbReference>